<evidence type="ECO:0000313" key="4">
    <source>
        <dbReference type="Proteomes" id="UP000192478"/>
    </source>
</evidence>
<sequence length="380" mass="44359">MKNKYKPILILICIINLFLLTAFGQNITKAIGKQSTVTESVYNQEKPKLPIGKNQHLTVTQSVYGIHEETILHLITTVDKFSSLTEEEQLLILTYYQVEQETMILLEEKGFGLLESIEIVVLVKELDFTIEQATRLITKYPKNQEIELVKLLQGFKTFFEEEQSTEEKFQNIKDLFTKGYGVGEIRNAYIMSETVDANPSELVEDIENRKSDIDKKLLFYTIIEDCNEIEMYLVEEMQRWYPVDLEKLVENKEKKNLTWQEIYEKFEQEKKQRIKPAETILSSTNLEGSLNPNEEGNHIQSMMTTFSTDSRGQQYYPKYINPAYNYRQYNNEFINTSTGSVEFETQLFKLPGRNGLDVNINLNYNSNTASIYEMNQYISI</sequence>
<evidence type="ECO:0000313" key="1">
    <source>
        <dbReference type="EMBL" id="AOY76016.1"/>
    </source>
</evidence>
<dbReference type="KEGG" id="cfm:BJL90_08960"/>
<gene>
    <name evidence="1" type="ORF">BJL90_08960</name>
    <name evidence="2" type="ORF">CLFO_06950</name>
</gene>
<accession>A0AAC9RJE4</accession>
<protein>
    <submittedName>
        <fullName evidence="2">Uncharacterized protein</fullName>
    </submittedName>
</protein>
<dbReference type="AlphaFoldDB" id="A0AAC9RJE4"/>
<organism evidence="2 4">
    <name type="scientific">Clostridium formicaceticum</name>
    <dbReference type="NCBI Taxonomy" id="1497"/>
    <lineage>
        <taxon>Bacteria</taxon>
        <taxon>Bacillati</taxon>
        <taxon>Bacillota</taxon>
        <taxon>Clostridia</taxon>
        <taxon>Eubacteriales</taxon>
        <taxon>Clostridiaceae</taxon>
        <taxon>Clostridium</taxon>
    </lineage>
</organism>
<dbReference type="Proteomes" id="UP000177894">
    <property type="component" value="Chromosome"/>
</dbReference>
<dbReference type="Proteomes" id="UP000192478">
    <property type="component" value="Chromosome"/>
</dbReference>
<reference evidence="1 3" key="1">
    <citation type="submission" date="2016-10" db="EMBL/GenBank/DDBJ databases">
        <title>Complete Genome Sequence of Acetogen Clostridium formicoaceticum ATCC 27076.</title>
        <authorList>
            <person name="Bao T."/>
            <person name="Cheng C."/>
            <person name="Zhao J."/>
            <person name="Yang S.-T."/>
            <person name="Wang J."/>
            <person name="Wang M."/>
        </authorList>
    </citation>
    <scope>NUCLEOTIDE SEQUENCE [LARGE SCALE GENOMIC DNA]</scope>
    <source>
        <strain evidence="1 3">ATCC 27076</strain>
    </source>
</reference>
<name>A0AAC9RJE4_9CLOT</name>
<dbReference type="RefSeq" id="WP_070966801.1">
    <property type="nucleotide sequence ID" value="NZ_CP017603.1"/>
</dbReference>
<evidence type="ECO:0000313" key="3">
    <source>
        <dbReference type="Proteomes" id="UP000177894"/>
    </source>
</evidence>
<dbReference type="EMBL" id="CP017603">
    <property type="protein sequence ID" value="AOY76016.1"/>
    <property type="molecule type" value="Genomic_DNA"/>
</dbReference>
<keyword evidence="3" id="KW-1185">Reference proteome</keyword>
<proteinExistence type="predicted"/>
<reference evidence="2 4" key="2">
    <citation type="submission" date="2017-03" db="EMBL/GenBank/DDBJ databases">
        <title>Complete sequence of Clostridium formicaceticum DSM 92.</title>
        <authorList>
            <person name="Poehlein A."/>
            <person name="Karl M."/>
            <person name="Bengelsdorf F.R."/>
            <person name="Duerre P."/>
            <person name="Daniel R."/>
        </authorList>
    </citation>
    <scope>NUCLEOTIDE SEQUENCE [LARGE SCALE GENOMIC DNA]</scope>
    <source>
        <strain evidence="2 4">DSM 92</strain>
    </source>
</reference>
<dbReference type="EMBL" id="CP020559">
    <property type="protein sequence ID" value="ARE86373.1"/>
    <property type="molecule type" value="Genomic_DNA"/>
</dbReference>
<evidence type="ECO:0000313" key="2">
    <source>
        <dbReference type="EMBL" id="ARE86373.1"/>
    </source>
</evidence>